<feature type="region of interest" description="Disordered" evidence="1">
    <location>
        <begin position="483"/>
        <end position="532"/>
    </location>
</feature>
<dbReference type="Proteomes" id="UP000000305">
    <property type="component" value="Unassembled WGS sequence"/>
</dbReference>
<feature type="compositionally biased region" description="Basic and acidic residues" evidence="1">
    <location>
        <begin position="287"/>
        <end position="300"/>
    </location>
</feature>
<name>E9GU55_DAPPU</name>
<dbReference type="OMA" id="NIHEFLE"/>
<feature type="compositionally biased region" description="Basic and acidic residues" evidence="1">
    <location>
        <begin position="187"/>
        <end position="198"/>
    </location>
</feature>
<dbReference type="EMBL" id="GL732565">
    <property type="protein sequence ID" value="EFX76977.1"/>
    <property type="molecule type" value="Genomic_DNA"/>
</dbReference>
<feature type="compositionally biased region" description="Polar residues" evidence="1">
    <location>
        <begin position="637"/>
        <end position="646"/>
    </location>
</feature>
<evidence type="ECO:0000313" key="2">
    <source>
        <dbReference type="EMBL" id="EFX76977.1"/>
    </source>
</evidence>
<accession>E9GU55</accession>
<dbReference type="CDD" id="cd05162">
    <property type="entry name" value="PWWP"/>
    <property type="match status" value="1"/>
</dbReference>
<feature type="compositionally biased region" description="Low complexity" evidence="1">
    <location>
        <begin position="236"/>
        <end position="254"/>
    </location>
</feature>
<feature type="compositionally biased region" description="Acidic residues" evidence="1">
    <location>
        <begin position="430"/>
        <end position="441"/>
    </location>
</feature>
<dbReference type="KEGG" id="dpx:DAPPUDRAFT_305976"/>
<feature type="region of interest" description="Disordered" evidence="1">
    <location>
        <begin position="561"/>
        <end position="646"/>
    </location>
</feature>
<dbReference type="Gene3D" id="2.30.30.140">
    <property type="match status" value="1"/>
</dbReference>
<dbReference type="AlphaFoldDB" id="E9GU55"/>
<feature type="compositionally biased region" description="Low complexity" evidence="1">
    <location>
        <begin position="329"/>
        <end position="346"/>
    </location>
</feature>
<dbReference type="HOGENOM" id="CLU_330711_0_0_1"/>
<dbReference type="STRING" id="6669.E9GU55"/>
<dbReference type="eggNOG" id="ENOG502S0AV">
    <property type="taxonomic scope" value="Eukaryota"/>
</dbReference>
<evidence type="ECO:0000256" key="1">
    <source>
        <dbReference type="SAM" id="MobiDB-lite"/>
    </source>
</evidence>
<feature type="region of interest" description="Disordered" evidence="1">
    <location>
        <begin position="147"/>
        <end position="210"/>
    </location>
</feature>
<feature type="region of interest" description="Disordered" evidence="1">
    <location>
        <begin position="232"/>
        <end position="469"/>
    </location>
</feature>
<feature type="compositionally biased region" description="Polar residues" evidence="1">
    <location>
        <begin position="393"/>
        <end position="406"/>
    </location>
</feature>
<feature type="compositionally biased region" description="Acidic residues" evidence="1">
    <location>
        <begin position="573"/>
        <end position="586"/>
    </location>
</feature>
<evidence type="ECO:0000313" key="3">
    <source>
        <dbReference type="Proteomes" id="UP000000305"/>
    </source>
</evidence>
<organism evidence="2 3">
    <name type="scientific">Daphnia pulex</name>
    <name type="common">Water flea</name>
    <dbReference type="NCBI Taxonomy" id="6669"/>
    <lineage>
        <taxon>Eukaryota</taxon>
        <taxon>Metazoa</taxon>
        <taxon>Ecdysozoa</taxon>
        <taxon>Arthropoda</taxon>
        <taxon>Crustacea</taxon>
        <taxon>Branchiopoda</taxon>
        <taxon>Diplostraca</taxon>
        <taxon>Cladocera</taxon>
        <taxon>Anomopoda</taxon>
        <taxon>Daphniidae</taxon>
        <taxon>Daphnia</taxon>
    </lineage>
</organism>
<protein>
    <submittedName>
        <fullName evidence="2">Uncharacterized protein</fullName>
    </submittedName>
</protein>
<sequence>MEPRNYKCGDVVWVMAGKRLGWWAGRVENVEELRQDLVGDVNDKTIAVVKYLNEENYQFVEDEAIICAYDSDRKEEYISIGMKKYFEKKRLNETSSPFIKFANNVKQAEQLTGGNPDIVDDEKYQPKKAVPAQSKYKDIFVDPRVKEVKPKSPIKGGATSSPRRPGRPPAKEVVTPKVNHPRFQGQSDHEVRIRRQEKSPVTGSPGVGEYKCDSCSFQTTRLNLMVFHKKSEHLKSSNTATSRTPTTTNTTKQRAAQKRPLNSPTKKTTSKKSKTVAEPEPDGDLFDQIKRNLEPKETTDSKPSPQSKTSVKASPKVAKTPKPPRTPRSAKVATAATSAKTPTVKANDTKTQFNPKKKWLKSLQKEANPEVKNKLMADWDEDDEEEKQQQIQRTEVSSTNTESQVEPTADSDSDDDTRPSKSGLLHQRSDDEEDDDDDAAIETDTPILKSPEKITQDDEEASNTEASFIAGISAEIDKLNADLDATNHETRSSKINGEPESTKSLSPRKDTSPAFVNGVESPFRDPQPSKGEEEIKLDVASLLAETSVPIIPDITELSKVVENEVGKRKSSQSDDEEMEQEVENEEIEKSNAEQPVEHGEMDQVVENEIEKTNSDPPVNEEEKMDQAVENEIEKTVSDPSVNVEENMNQVDENEVENTISDPSVNVEENMNQVDENEVAKANPEQTMEEEEVGQLQDNDAKINENLEPSTNAREMDQVVVEEEEENNIFCETLSVEKEVTAVALPENGVETVLENGVEVAVENEEEIVSMTQNGEATEVVTTNGGSNILMQVEGGETYMVVWEPGSNIHEFLECGGDGEDGSTGGTQTLLIDPSSLQAGSDLENLFQMAVAASAVSQPQQNEQSNPT</sequence>
<feature type="compositionally biased region" description="Basic and acidic residues" evidence="1">
    <location>
        <begin position="483"/>
        <end position="492"/>
    </location>
</feature>
<gene>
    <name evidence="2" type="ORF">DAPPUDRAFT_305976</name>
</gene>
<reference evidence="2 3" key="1">
    <citation type="journal article" date="2011" name="Science">
        <title>The ecoresponsive genome of Daphnia pulex.</title>
        <authorList>
            <person name="Colbourne J.K."/>
            <person name="Pfrender M.E."/>
            <person name="Gilbert D."/>
            <person name="Thomas W.K."/>
            <person name="Tucker A."/>
            <person name="Oakley T.H."/>
            <person name="Tokishita S."/>
            <person name="Aerts A."/>
            <person name="Arnold G.J."/>
            <person name="Basu M.K."/>
            <person name="Bauer D.J."/>
            <person name="Caceres C.E."/>
            <person name="Carmel L."/>
            <person name="Casola C."/>
            <person name="Choi J.H."/>
            <person name="Detter J.C."/>
            <person name="Dong Q."/>
            <person name="Dusheyko S."/>
            <person name="Eads B.D."/>
            <person name="Frohlich T."/>
            <person name="Geiler-Samerotte K.A."/>
            <person name="Gerlach D."/>
            <person name="Hatcher P."/>
            <person name="Jogdeo S."/>
            <person name="Krijgsveld J."/>
            <person name="Kriventseva E.V."/>
            <person name="Kultz D."/>
            <person name="Laforsch C."/>
            <person name="Lindquist E."/>
            <person name="Lopez J."/>
            <person name="Manak J.R."/>
            <person name="Muller J."/>
            <person name="Pangilinan J."/>
            <person name="Patwardhan R.P."/>
            <person name="Pitluck S."/>
            <person name="Pritham E.J."/>
            <person name="Rechtsteiner A."/>
            <person name="Rho M."/>
            <person name="Rogozin I.B."/>
            <person name="Sakarya O."/>
            <person name="Salamov A."/>
            <person name="Schaack S."/>
            <person name="Shapiro H."/>
            <person name="Shiga Y."/>
            <person name="Skalitzky C."/>
            <person name="Smith Z."/>
            <person name="Souvorov A."/>
            <person name="Sung W."/>
            <person name="Tang Z."/>
            <person name="Tsuchiya D."/>
            <person name="Tu H."/>
            <person name="Vos H."/>
            <person name="Wang M."/>
            <person name="Wolf Y.I."/>
            <person name="Yamagata H."/>
            <person name="Yamada T."/>
            <person name="Ye Y."/>
            <person name="Shaw J.R."/>
            <person name="Andrews J."/>
            <person name="Crease T.J."/>
            <person name="Tang H."/>
            <person name="Lucas S.M."/>
            <person name="Robertson H.M."/>
            <person name="Bork P."/>
            <person name="Koonin E.V."/>
            <person name="Zdobnov E.M."/>
            <person name="Grigoriev I.V."/>
            <person name="Lynch M."/>
            <person name="Boore J.L."/>
        </authorList>
    </citation>
    <scope>NUCLEOTIDE SEQUENCE [LARGE SCALE GENOMIC DNA]</scope>
</reference>
<dbReference type="InParanoid" id="E9GU55"/>
<feature type="compositionally biased region" description="Basic and acidic residues" evidence="1">
    <location>
        <begin position="620"/>
        <end position="636"/>
    </location>
</feature>
<feature type="compositionally biased region" description="Basic and acidic residues" evidence="1">
    <location>
        <begin position="587"/>
        <end position="601"/>
    </location>
</feature>
<feature type="compositionally biased region" description="Polar residues" evidence="1">
    <location>
        <begin position="301"/>
        <end position="312"/>
    </location>
</feature>
<keyword evidence="3" id="KW-1185">Reference proteome</keyword>
<proteinExistence type="predicted"/>
<feature type="compositionally biased region" description="Basic and acidic residues" evidence="1">
    <location>
        <begin position="363"/>
        <end position="377"/>
    </location>
</feature>
<dbReference type="OrthoDB" id="6381815at2759"/>